<proteinExistence type="predicted"/>
<protein>
    <recommendedName>
        <fullName evidence="1">DUF6594 domain-containing protein</fullName>
    </recommendedName>
</protein>
<keyword evidence="3" id="KW-1185">Reference proteome</keyword>
<comment type="caution">
    <text evidence="2">The sequence shown here is derived from an EMBL/GenBank/DDBJ whole genome shotgun (WGS) entry which is preliminary data.</text>
</comment>
<dbReference type="InterPro" id="IPR046529">
    <property type="entry name" value="DUF6594"/>
</dbReference>
<gene>
    <name evidence="2" type="ORF">VMCG_07984</name>
</gene>
<name>A0A423VY52_9PEZI</name>
<dbReference type="PANTHER" id="PTHR34502:SF5">
    <property type="entry name" value="DUF6594 DOMAIN-CONTAINING PROTEIN"/>
    <property type="match status" value="1"/>
</dbReference>
<evidence type="ECO:0000259" key="1">
    <source>
        <dbReference type="Pfam" id="PF20237"/>
    </source>
</evidence>
<dbReference type="STRING" id="356882.A0A423VY52"/>
<dbReference type="EMBL" id="LKEA01000034">
    <property type="protein sequence ID" value="ROV95952.1"/>
    <property type="molecule type" value="Genomic_DNA"/>
</dbReference>
<dbReference type="Proteomes" id="UP000283895">
    <property type="component" value="Unassembled WGS sequence"/>
</dbReference>
<dbReference type="OrthoDB" id="5342093at2759"/>
<sequence length="186" mass="22180">MDGYPRVAELMAGHEEFAIFRRFRALNMQNLLYLQAEVVHLEEELIELANRDSRHPERQYHNRDWWSMANGQGEGNQDQWQKVQQLRKKLDIYNDAVLKQAQLSRLDRPSRNELKFLRSWLQRPLMGNFPLLGLDRKTWDPQYEKDLLAMRANPASDYFSDWVSDTVVPLFHRLIGEKFKAKSRHV</sequence>
<feature type="domain" description="DUF6594" evidence="1">
    <location>
        <begin position="4"/>
        <end position="177"/>
    </location>
</feature>
<accession>A0A423VY52</accession>
<dbReference type="Pfam" id="PF20237">
    <property type="entry name" value="DUF6594"/>
    <property type="match status" value="1"/>
</dbReference>
<evidence type="ECO:0000313" key="2">
    <source>
        <dbReference type="EMBL" id="ROV95952.1"/>
    </source>
</evidence>
<evidence type="ECO:0000313" key="3">
    <source>
        <dbReference type="Proteomes" id="UP000283895"/>
    </source>
</evidence>
<dbReference type="AlphaFoldDB" id="A0A423VY52"/>
<dbReference type="PANTHER" id="PTHR34502">
    <property type="entry name" value="DUF6594 DOMAIN-CONTAINING PROTEIN-RELATED"/>
    <property type="match status" value="1"/>
</dbReference>
<organism evidence="2 3">
    <name type="scientific">Cytospora schulzeri</name>
    <dbReference type="NCBI Taxonomy" id="448051"/>
    <lineage>
        <taxon>Eukaryota</taxon>
        <taxon>Fungi</taxon>
        <taxon>Dikarya</taxon>
        <taxon>Ascomycota</taxon>
        <taxon>Pezizomycotina</taxon>
        <taxon>Sordariomycetes</taxon>
        <taxon>Sordariomycetidae</taxon>
        <taxon>Diaporthales</taxon>
        <taxon>Cytosporaceae</taxon>
        <taxon>Cytospora</taxon>
    </lineage>
</organism>
<reference evidence="2 3" key="1">
    <citation type="submission" date="2015-09" db="EMBL/GenBank/DDBJ databases">
        <title>Host preference determinants of Valsa canker pathogens revealed by comparative genomics.</title>
        <authorList>
            <person name="Yin Z."/>
            <person name="Huang L."/>
        </authorList>
    </citation>
    <scope>NUCLEOTIDE SEQUENCE [LARGE SCALE GENOMIC DNA]</scope>
    <source>
        <strain evidence="2 3">03-1</strain>
    </source>
</reference>